<evidence type="ECO:0000256" key="6">
    <source>
        <dbReference type="ARBA" id="ARBA00022729"/>
    </source>
</evidence>
<dbReference type="PROSITE" id="PS00132">
    <property type="entry name" value="CARBOXYPEPT_ZN_1"/>
    <property type="match status" value="1"/>
</dbReference>
<evidence type="ECO:0000256" key="2">
    <source>
        <dbReference type="ARBA" id="ARBA00005988"/>
    </source>
</evidence>
<evidence type="ECO:0000256" key="10">
    <source>
        <dbReference type="ARBA" id="ARBA00023157"/>
    </source>
</evidence>
<evidence type="ECO:0000256" key="11">
    <source>
        <dbReference type="PROSITE-ProRule" id="PRU01379"/>
    </source>
</evidence>
<dbReference type="Proteomes" id="UP000837857">
    <property type="component" value="Chromosome 22"/>
</dbReference>
<feature type="domain" description="Peptidase M14" evidence="13">
    <location>
        <begin position="119"/>
        <end position="420"/>
    </location>
</feature>
<organism evidence="14 15">
    <name type="scientific">Iphiclides podalirius</name>
    <name type="common">scarce swallowtail</name>
    <dbReference type="NCBI Taxonomy" id="110791"/>
    <lineage>
        <taxon>Eukaryota</taxon>
        <taxon>Metazoa</taxon>
        <taxon>Ecdysozoa</taxon>
        <taxon>Arthropoda</taxon>
        <taxon>Hexapoda</taxon>
        <taxon>Insecta</taxon>
        <taxon>Pterygota</taxon>
        <taxon>Neoptera</taxon>
        <taxon>Endopterygota</taxon>
        <taxon>Lepidoptera</taxon>
        <taxon>Glossata</taxon>
        <taxon>Ditrysia</taxon>
        <taxon>Papilionoidea</taxon>
        <taxon>Papilionidae</taxon>
        <taxon>Papilioninae</taxon>
        <taxon>Iphiclides</taxon>
    </lineage>
</organism>
<evidence type="ECO:0000256" key="5">
    <source>
        <dbReference type="ARBA" id="ARBA00022723"/>
    </source>
</evidence>
<evidence type="ECO:0000256" key="3">
    <source>
        <dbReference type="ARBA" id="ARBA00022645"/>
    </source>
</evidence>
<feature type="non-terminal residue" evidence="14">
    <location>
        <position position="428"/>
    </location>
</feature>
<sequence>MKFLVIVVLLAVGHAKHEKYQGWRSYFVNPSDMLQLSFLGSVARDYEVDFLSRAAVGREGLALVRPQHQEQFAEALKSRNIAYRIHAEDVKAQLDIDDNLIQKRREVLEESDGGSIFDNYQELEKIDAYLEEIAEKYSELVTLVNSTSSFEEQPIKYLKISKTKFEERKPVMVIDGGIHGREWIAPSTVLYAIHKLIVDVNETDLLENYDWILLPVVNPDGYKYTFTNDRFWSKTRSTDQHLLSVVCPGVDANSNFDFFWNTVGISDSPCTENYPGSSAASEKETQVVTEIIDEYAGRIVLYVTLHSYGSYVLYPWGHDGSFSNQAFALQTMGVALANAIYEKSLPEFRRYIVGNSVLVTGQLTSGSSVDYAHLSGVPISFNLELPGLGEGSEGFHLDPRYIKQVGEETWSGIAVAARRAADLFGDQD</sequence>
<evidence type="ECO:0000256" key="9">
    <source>
        <dbReference type="ARBA" id="ARBA00023049"/>
    </source>
</evidence>
<name>A0ABN8IDJ2_9NEOP</name>
<evidence type="ECO:0000256" key="4">
    <source>
        <dbReference type="ARBA" id="ARBA00022670"/>
    </source>
</evidence>
<dbReference type="Pfam" id="PF02244">
    <property type="entry name" value="Propep_M14"/>
    <property type="match status" value="1"/>
</dbReference>
<evidence type="ECO:0000313" key="15">
    <source>
        <dbReference type="Proteomes" id="UP000837857"/>
    </source>
</evidence>
<dbReference type="Pfam" id="PF00246">
    <property type="entry name" value="Peptidase_M14"/>
    <property type="match status" value="1"/>
</dbReference>
<keyword evidence="15" id="KW-1185">Reference proteome</keyword>
<feature type="active site" description="Proton donor/acceptor" evidence="11">
    <location>
        <position position="384"/>
    </location>
</feature>
<protein>
    <recommendedName>
        <fullName evidence="13">Peptidase M14 domain-containing protein</fullName>
    </recommendedName>
</protein>
<evidence type="ECO:0000256" key="12">
    <source>
        <dbReference type="SAM" id="SignalP"/>
    </source>
</evidence>
<evidence type="ECO:0000256" key="7">
    <source>
        <dbReference type="ARBA" id="ARBA00022801"/>
    </source>
</evidence>
<keyword evidence="9" id="KW-0482">Metalloprotease</keyword>
<dbReference type="PANTHER" id="PTHR11705">
    <property type="entry name" value="PROTEASE FAMILY M14 CARBOXYPEPTIDASE A,B"/>
    <property type="match status" value="1"/>
</dbReference>
<dbReference type="PROSITE" id="PS52035">
    <property type="entry name" value="PEPTIDASE_M14"/>
    <property type="match status" value="1"/>
</dbReference>
<evidence type="ECO:0000256" key="1">
    <source>
        <dbReference type="ARBA" id="ARBA00001947"/>
    </source>
</evidence>
<dbReference type="SUPFAM" id="SSF53187">
    <property type="entry name" value="Zn-dependent exopeptidases"/>
    <property type="match status" value="1"/>
</dbReference>
<dbReference type="InterPro" id="IPR057246">
    <property type="entry name" value="CARBOXYPEPT_ZN_1"/>
</dbReference>
<dbReference type="InterPro" id="IPR036990">
    <property type="entry name" value="M14A-like_propep"/>
</dbReference>
<dbReference type="Gene3D" id="3.40.630.10">
    <property type="entry name" value="Zn peptidases"/>
    <property type="match status" value="1"/>
</dbReference>
<dbReference type="InterPro" id="IPR000834">
    <property type="entry name" value="Peptidase_M14"/>
</dbReference>
<dbReference type="SMART" id="SM00631">
    <property type="entry name" value="Zn_pept"/>
    <property type="match status" value="1"/>
</dbReference>
<keyword evidence="5" id="KW-0479">Metal-binding</keyword>
<comment type="similarity">
    <text evidence="2 11">Belongs to the peptidase M14 family.</text>
</comment>
<feature type="signal peptide" evidence="12">
    <location>
        <begin position="1"/>
        <end position="15"/>
    </location>
</feature>
<evidence type="ECO:0000256" key="8">
    <source>
        <dbReference type="ARBA" id="ARBA00022833"/>
    </source>
</evidence>
<evidence type="ECO:0000259" key="13">
    <source>
        <dbReference type="PROSITE" id="PS52035"/>
    </source>
</evidence>
<accession>A0ABN8IDJ2</accession>
<dbReference type="Gene3D" id="3.30.70.340">
    <property type="entry name" value="Metallocarboxypeptidase-like"/>
    <property type="match status" value="1"/>
</dbReference>
<keyword evidence="7" id="KW-0378">Hydrolase</keyword>
<dbReference type="SUPFAM" id="SSF54897">
    <property type="entry name" value="Protease propeptides/inhibitors"/>
    <property type="match status" value="1"/>
</dbReference>
<gene>
    <name evidence="14" type="ORF">IPOD504_LOCUS8960</name>
</gene>
<keyword evidence="10" id="KW-1015">Disulfide bond</keyword>
<evidence type="ECO:0000313" key="14">
    <source>
        <dbReference type="EMBL" id="CAH2055630.1"/>
    </source>
</evidence>
<keyword evidence="3" id="KW-0121">Carboxypeptidase</keyword>
<dbReference type="PRINTS" id="PR00765">
    <property type="entry name" value="CRBOXYPTASEA"/>
</dbReference>
<comment type="cofactor">
    <cofactor evidence="1">
        <name>Zn(2+)</name>
        <dbReference type="ChEBI" id="CHEBI:29105"/>
    </cofactor>
</comment>
<dbReference type="InterPro" id="IPR003146">
    <property type="entry name" value="M14A_act_pep"/>
</dbReference>
<feature type="chain" id="PRO_5045311550" description="Peptidase M14 domain-containing protein" evidence="12">
    <location>
        <begin position="16"/>
        <end position="428"/>
    </location>
</feature>
<keyword evidence="8" id="KW-0862">Zinc</keyword>
<keyword evidence="4" id="KW-0645">Protease</keyword>
<keyword evidence="6 12" id="KW-0732">Signal</keyword>
<dbReference type="PANTHER" id="PTHR11705:SF140">
    <property type="entry name" value="FI02848P-RELATED"/>
    <property type="match status" value="1"/>
</dbReference>
<proteinExistence type="inferred from homology"/>
<reference evidence="14" key="1">
    <citation type="submission" date="2022-03" db="EMBL/GenBank/DDBJ databases">
        <authorList>
            <person name="Martin H S."/>
        </authorList>
    </citation>
    <scope>NUCLEOTIDE SEQUENCE</scope>
</reference>
<dbReference type="EMBL" id="OW152834">
    <property type="protein sequence ID" value="CAH2055630.1"/>
    <property type="molecule type" value="Genomic_DNA"/>
</dbReference>